<dbReference type="EMBL" id="JACHGG010000010">
    <property type="protein sequence ID" value="MBB6061330.1"/>
    <property type="molecule type" value="Genomic_DNA"/>
</dbReference>
<accession>A0A7W9T4D9</accession>
<keyword evidence="2" id="KW-1185">Reference proteome</keyword>
<proteinExistence type="predicted"/>
<sequence length="83" mass="9294">MPVPSNIPPAFAASCYAQLVALRAELRCILQHPAIEPGRRQAAEAFMDRCTDAARLERWLALAVVECGRWEEQTLASEGRQER</sequence>
<protein>
    <submittedName>
        <fullName evidence="1">Uncharacterized protein</fullName>
    </submittedName>
</protein>
<name>A0A7W9T4D9_9BACT</name>
<organism evidence="1 2">
    <name type="scientific">Hymenobacter luteus</name>
    <dbReference type="NCBI Taxonomy" id="1411122"/>
    <lineage>
        <taxon>Bacteria</taxon>
        <taxon>Pseudomonadati</taxon>
        <taxon>Bacteroidota</taxon>
        <taxon>Cytophagia</taxon>
        <taxon>Cytophagales</taxon>
        <taxon>Hymenobacteraceae</taxon>
        <taxon>Hymenobacter</taxon>
    </lineage>
</organism>
<reference evidence="1 2" key="1">
    <citation type="submission" date="2020-08" db="EMBL/GenBank/DDBJ databases">
        <title>Genomic Encyclopedia of Type Strains, Phase IV (KMG-IV): sequencing the most valuable type-strain genomes for metagenomic binning, comparative biology and taxonomic classification.</title>
        <authorList>
            <person name="Goeker M."/>
        </authorList>
    </citation>
    <scope>NUCLEOTIDE SEQUENCE [LARGE SCALE GENOMIC DNA]</scope>
    <source>
        <strain evidence="1 2">DSM 26718</strain>
    </source>
</reference>
<dbReference type="AlphaFoldDB" id="A0A7W9T4D9"/>
<comment type="caution">
    <text evidence="1">The sequence shown here is derived from an EMBL/GenBank/DDBJ whole genome shotgun (WGS) entry which is preliminary data.</text>
</comment>
<dbReference type="RefSeq" id="WP_183405399.1">
    <property type="nucleotide sequence ID" value="NZ_JACHGG010000010.1"/>
</dbReference>
<evidence type="ECO:0000313" key="1">
    <source>
        <dbReference type="EMBL" id="MBB6061330.1"/>
    </source>
</evidence>
<gene>
    <name evidence="1" type="ORF">HNQ93_004209</name>
</gene>
<evidence type="ECO:0000313" key="2">
    <source>
        <dbReference type="Proteomes" id="UP000532746"/>
    </source>
</evidence>
<dbReference type="Proteomes" id="UP000532746">
    <property type="component" value="Unassembled WGS sequence"/>
</dbReference>